<gene>
    <name evidence="2" type="ORF">AYI69_g3742</name>
</gene>
<evidence type="ECO:0000313" key="3">
    <source>
        <dbReference type="Proteomes" id="UP000187429"/>
    </source>
</evidence>
<sequence length="66" mass="7502">MVRSSSIILTVSGIVALAAAECNHIWNSDHNGHIDNMMDNDFIQGSVENMEKYHNPTEYEYFQDTP</sequence>
<keyword evidence="1" id="KW-0732">Signal</keyword>
<protein>
    <submittedName>
        <fullName evidence="2">Uncharacterized protein</fullName>
    </submittedName>
</protein>
<keyword evidence="3" id="KW-1185">Reference proteome</keyword>
<feature type="signal peptide" evidence="1">
    <location>
        <begin position="1"/>
        <end position="20"/>
    </location>
</feature>
<evidence type="ECO:0000313" key="2">
    <source>
        <dbReference type="EMBL" id="OMJ26844.1"/>
    </source>
</evidence>
<feature type="chain" id="PRO_5012797098" evidence="1">
    <location>
        <begin position="21"/>
        <end position="66"/>
    </location>
</feature>
<dbReference type="EMBL" id="LSSM01001321">
    <property type="protein sequence ID" value="OMJ26844.1"/>
    <property type="molecule type" value="Genomic_DNA"/>
</dbReference>
<proteinExistence type="predicted"/>
<name>A0A1R1YIX8_9FUNG</name>
<dbReference type="OrthoDB" id="5708451at2759"/>
<feature type="non-terminal residue" evidence="2">
    <location>
        <position position="66"/>
    </location>
</feature>
<dbReference type="Proteomes" id="UP000187429">
    <property type="component" value="Unassembled WGS sequence"/>
</dbReference>
<accession>A0A1R1YIX8</accession>
<organism evidence="2 3">
    <name type="scientific">Smittium culicis</name>
    <dbReference type="NCBI Taxonomy" id="133412"/>
    <lineage>
        <taxon>Eukaryota</taxon>
        <taxon>Fungi</taxon>
        <taxon>Fungi incertae sedis</taxon>
        <taxon>Zoopagomycota</taxon>
        <taxon>Kickxellomycotina</taxon>
        <taxon>Harpellomycetes</taxon>
        <taxon>Harpellales</taxon>
        <taxon>Legeriomycetaceae</taxon>
        <taxon>Smittium</taxon>
    </lineage>
</organism>
<dbReference type="AlphaFoldDB" id="A0A1R1YIX8"/>
<evidence type="ECO:0000256" key="1">
    <source>
        <dbReference type="SAM" id="SignalP"/>
    </source>
</evidence>
<reference evidence="3" key="1">
    <citation type="submission" date="2017-01" db="EMBL/GenBank/DDBJ databases">
        <authorList>
            <person name="Wang Y."/>
            <person name="White M."/>
            <person name="Kvist S."/>
            <person name="Moncalvo J.-M."/>
        </authorList>
    </citation>
    <scope>NUCLEOTIDE SEQUENCE [LARGE SCALE GENOMIC DNA]</scope>
    <source>
        <strain evidence="3">ID-206-W2</strain>
    </source>
</reference>
<comment type="caution">
    <text evidence="2">The sequence shown here is derived from an EMBL/GenBank/DDBJ whole genome shotgun (WGS) entry which is preliminary data.</text>
</comment>